<dbReference type="RefSeq" id="WP_089726130.1">
    <property type="nucleotide sequence ID" value="NZ_FNGI01000002.1"/>
</dbReference>
<dbReference type="GO" id="GO:0071949">
    <property type="term" value="F:FAD binding"/>
    <property type="evidence" value="ECO:0007669"/>
    <property type="project" value="InterPro"/>
</dbReference>
<protein>
    <submittedName>
        <fullName evidence="2">Dehydrogenase (Flavoprotein)</fullName>
    </submittedName>
</protein>
<reference evidence="2 3" key="1">
    <citation type="submission" date="2016-10" db="EMBL/GenBank/DDBJ databases">
        <authorList>
            <person name="de Groot N.N."/>
        </authorList>
    </citation>
    <scope>NUCLEOTIDE SEQUENCE [LARGE SCALE GENOMIC DNA]</scope>
    <source>
        <strain evidence="2 3">DSM 14789</strain>
    </source>
</reference>
<dbReference type="InterPro" id="IPR050816">
    <property type="entry name" value="Flavin-dep_Halogenase_NPB"/>
</dbReference>
<dbReference type="InterPro" id="IPR002938">
    <property type="entry name" value="FAD-bd"/>
</dbReference>
<dbReference type="SUPFAM" id="SSF51905">
    <property type="entry name" value="FAD/NAD(P)-binding domain"/>
    <property type="match status" value="1"/>
</dbReference>
<dbReference type="Proteomes" id="UP000198654">
    <property type="component" value="Unassembled WGS sequence"/>
</dbReference>
<accession>A0A1G9HZ85</accession>
<dbReference type="EMBL" id="FNGI01000002">
    <property type="protein sequence ID" value="SDL18106.1"/>
    <property type="molecule type" value="Genomic_DNA"/>
</dbReference>
<dbReference type="Pfam" id="PF01494">
    <property type="entry name" value="FAD_binding_3"/>
    <property type="match status" value="1"/>
</dbReference>
<dbReference type="Gene3D" id="3.50.50.60">
    <property type="entry name" value="FAD/NAD(P)-binding domain"/>
    <property type="match status" value="1"/>
</dbReference>
<feature type="domain" description="FAD-binding" evidence="1">
    <location>
        <begin position="18"/>
        <end position="189"/>
    </location>
</feature>
<dbReference type="InterPro" id="IPR036188">
    <property type="entry name" value="FAD/NAD-bd_sf"/>
</dbReference>
<organism evidence="2 3">
    <name type="scientific">Modicisalibacter muralis</name>
    <dbReference type="NCBI Taxonomy" id="119000"/>
    <lineage>
        <taxon>Bacteria</taxon>
        <taxon>Pseudomonadati</taxon>
        <taxon>Pseudomonadota</taxon>
        <taxon>Gammaproteobacteria</taxon>
        <taxon>Oceanospirillales</taxon>
        <taxon>Halomonadaceae</taxon>
        <taxon>Modicisalibacter</taxon>
    </lineage>
</organism>
<evidence type="ECO:0000259" key="1">
    <source>
        <dbReference type="Pfam" id="PF01494"/>
    </source>
</evidence>
<name>A0A1G9HZ85_9GAMM</name>
<gene>
    <name evidence="2" type="ORF">SAMN05661010_00977</name>
</gene>
<dbReference type="PANTHER" id="PTHR43747:SF1">
    <property type="entry name" value="SLR1998 PROTEIN"/>
    <property type="match status" value="1"/>
</dbReference>
<keyword evidence="3" id="KW-1185">Reference proteome</keyword>
<evidence type="ECO:0000313" key="3">
    <source>
        <dbReference type="Proteomes" id="UP000198654"/>
    </source>
</evidence>
<dbReference type="PANTHER" id="PTHR43747">
    <property type="entry name" value="FAD-BINDING PROTEIN"/>
    <property type="match status" value="1"/>
</dbReference>
<dbReference type="STRING" id="119000.SAMN05661010_00977"/>
<proteinExistence type="predicted"/>
<sequence>MTDNADQTVEGETTNMTDTDVAIIGAGPAGAAAAARLVRLGHRVHVVERSHFPRFSIGESLLPQCMAYLDEAGLLATVQAAGYQSKNGAAFTRSGVNTAIDFREKFTEGWGTTYQVERADFDQRLIQAAAEQGARVNFGVTVTAFHPDPERPYLSLVDEHGQTSTLSARFVLDASGYGRVLARQLDLTRDPRLEPRMALFTHVEDRIDDPSYDREKILIGVHPSDASIWYWLIPFANGRASVGVVGDVDTLNGHGDSPAARWQALIDAEPRLHALLGEARPLRPVDELKGYSADVTTLHGPGYALLGNAGEFLDPVFSSGVTVALRSASMAAPLVDRQLRGETIDWQSAFETPLREGVETFRAYVDTWYDGQLQSIVFHDSQPADVKRMISAVLAGYAWDRDNPFASAPRKHLATLAQLCGHSPSAAGLTAQ</sequence>
<dbReference type="OrthoDB" id="103324at2"/>
<dbReference type="AlphaFoldDB" id="A0A1G9HZ85"/>
<evidence type="ECO:0000313" key="2">
    <source>
        <dbReference type="EMBL" id="SDL18106.1"/>
    </source>
</evidence>